<dbReference type="Gene3D" id="2.30.110.10">
    <property type="entry name" value="Electron Transport, Fmn-binding Protein, Chain A"/>
    <property type="match status" value="1"/>
</dbReference>
<protein>
    <submittedName>
        <fullName evidence="3">Pyridoxamine 5'-phosphate oxidase family protein</fullName>
    </submittedName>
</protein>
<feature type="region of interest" description="Disordered" evidence="1">
    <location>
        <begin position="17"/>
        <end position="45"/>
    </location>
</feature>
<dbReference type="RefSeq" id="WP_380702267.1">
    <property type="nucleotide sequence ID" value="NZ_JBHSAP010000007.1"/>
</dbReference>
<dbReference type="InterPro" id="IPR011576">
    <property type="entry name" value="Pyridox_Oxase_N"/>
</dbReference>
<name>A0ABV8JFC0_9BACL</name>
<dbReference type="PANTHER" id="PTHR42815">
    <property type="entry name" value="FAD-BINDING, PUTATIVE (AFU_ORTHOLOGUE AFUA_6G07600)-RELATED"/>
    <property type="match status" value="1"/>
</dbReference>
<feature type="region of interest" description="Disordered" evidence="1">
    <location>
        <begin position="215"/>
        <end position="244"/>
    </location>
</feature>
<dbReference type="Proteomes" id="UP001595843">
    <property type="component" value="Unassembled WGS sequence"/>
</dbReference>
<proteinExistence type="predicted"/>
<evidence type="ECO:0000313" key="3">
    <source>
        <dbReference type="EMBL" id="MFC4075911.1"/>
    </source>
</evidence>
<dbReference type="InterPro" id="IPR012349">
    <property type="entry name" value="Split_barrel_FMN-bd"/>
</dbReference>
<evidence type="ECO:0000313" key="4">
    <source>
        <dbReference type="Proteomes" id="UP001595843"/>
    </source>
</evidence>
<feature type="domain" description="Pyridoxamine 5'-phosphate oxidase N-terminal" evidence="2">
    <location>
        <begin position="66"/>
        <end position="197"/>
    </location>
</feature>
<dbReference type="EMBL" id="JBHSAP010000007">
    <property type="protein sequence ID" value="MFC4075911.1"/>
    <property type="molecule type" value="Genomic_DNA"/>
</dbReference>
<accession>A0ABV8JFC0</accession>
<dbReference type="Pfam" id="PF01243">
    <property type="entry name" value="PNPOx_N"/>
    <property type="match status" value="1"/>
</dbReference>
<keyword evidence="4" id="KW-1185">Reference proteome</keyword>
<dbReference type="SUPFAM" id="SSF50475">
    <property type="entry name" value="FMN-binding split barrel"/>
    <property type="match status" value="1"/>
</dbReference>
<evidence type="ECO:0000256" key="1">
    <source>
        <dbReference type="SAM" id="MobiDB-lite"/>
    </source>
</evidence>
<evidence type="ECO:0000259" key="2">
    <source>
        <dbReference type="Pfam" id="PF01243"/>
    </source>
</evidence>
<sequence length="244" mass="28309">MIWTSLYRRLVRKVKHRTVDSTQPEKPDFEKDLPGSTGEHHLQEKYGTRKRALSFYHNQMLDRLNETMIHFIARQEMMFIATADGQGECDNSFRAGLPGFVQVLDEKHLLYPEYRGNGVMASLGNIRENPHMGILFIDFFDTAVGLHVNGKAHIVEKEELLAHFSHLSSAIQQYIFSQGKKLERWVLIEVEEAYIHCSKHIPRLSKLPKEMDWGTDDPVKKGGDYFQAKNESRPWVRKRSQNGK</sequence>
<gene>
    <name evidence="3" type="ORF">ACFOUO_03725</name>
</gene>
<reference evidence="4" key="1">
    <citation type="journal article" date="2019" name="Int. J. Syst. Evol. Microbiol.">
        <title>The Global Catalogue of Microorganisms (GCM) 10K type strain sequencing project: providing services to taxonomists for standard genome sequencing and annotation.</title>
        <authorList>
            <consortium name="The Broad Institute Genomics Platform"/>
            <consortium name="The Broad Institute Genome Sequencing Center for Infectious Disease"/>
            <person name="Wu L."/>
            <person name="Ma J."/>
        </authorList>
    </citation>
    <scope>NUCLEOTIDE SEQUENCE [LARGE SCALE GENOMIC DNA]</scope>
    <source>
        <strain evidence="4">IBRC-M 10813</strain>
    </source>
</reference>
<organism evidence="3 4">
    <name type="scientific">Salinithrix halophila</name>
    <dbReference type="NCBI Taxonomy" id="1485204"/>
    <lineage>
        <taxon>Bacteria</taxon>
        <taxon>Bacillati</taxon>
        <taxon>Bacillota</taxon>
        <taxon>Bacilli</taxon>
        <taxon>Bacillales</taxon>
        <taxon>Thermoactinomycetaceae</taxon>
        <taxon>Salinithrix</taxon>
    </lineage>
</organism>
<feature type="compositionally biased region" description="Basic residues" evidence="1">
    <location>
        <begin position="235"/>
        <end position="244"/>
    </location>
</feature>
<dbReference type="PANTHER" id="PTHR42815:SF2">
    <property type="entry name" value="FAD-BINDING, PUTATIVE (AFU_ORTHOLOGUE AFUA_6G07600)-RELATED"/>
    <property type="match status" value="1"/>
</dbReference>
<comment type="caution">
    <text evidence="3">The sequence shown here is derived from an EMBL/GenBank/DDBJ whole genome shotgun (WGS) entry which is preliminary data.</text>
</comment>